<evidence type="ECO:0000313" key="3">
    <source>
        <dbReference type="Proteomes" id="UP000722165"/>
    </source>
</evidence>
<sequence length="110" mass="12939">MIKMLINMGCTLLGAALIMTATHAQEQTYPNHEREKAIIFCMTREYVLQYQEEPAEKDLFPVCESRFAELESSIPYEKYKAVRDKGYMIYPDNQSTELMEKYFDILMGKY</sequence>
<dbReference type="EMBL" id="JAHSPR010000005">
    <property type="protein sequence ID" value="MBV4397276.1"/>
    <property type="molecule type" value="Genomic_DNA"/>
</dbReference>
<evidence type="ECO:0000313" key="2">
    <source>
        <dbReference type="EMBL" id="MBV4397276.1"/>
    </source>
</evidence>
<gene>
    <name evidence="2" type="ORF">KU392_08445</name>
</gene>
<accession>A0ABS6NNR4</accession>
<dbReference type="RefSeq" id="WP_217735073.1">
    <property type="nucleotide sequence ID" value="NZ_CP130490.1"/>
</dbReference>
<keyword evidence="3" id="KW-1185">Reference proteome</keyword>
<organism evidence="2 3">
    <name type="scientific">Advenella alkanexedens</name>
    <dbReference type="NCBI Taxonomy" id="1481665"/>
    <lineage>
        <taxon>Bacteria</taxon>
        <taxon>Pseudomonadati</taxon>
        <taxon>Pseudomonadota</taxon>
        <taxon>Betaproteobacteria</taxon>
        <taxon>Burkholderiales</taxon>
        <taxon>Alcaligenaceae</taxon>
    </lineage>
</organism>
<dbReference type="Proteomes" id="UP000722165">
    <property type="component" value="Unassembled WGS sequence"/>
</dbReference>
<proteinExistence type="predicted"/>
<feature type="signal peptide" evidence="1">
    <location>
        <begin position="1"/>
        <end position="24"/>
    </location>
</feature>
<evidence type="ECO:0000256" key="1">
    <source>
        <dbReference type="SAM" id="SignalP"/>
    </source>
</evidence>
<keyword evidence="1" id="KW-0732">Signal</keyword>
<name>A0ABS6NNR4_9BURK</name>
<protein>
    <submittedName>
        <fullName evidence="2">Uncharacterized protein</fullName>
    </submittedName>
</protein>
<comment type="caution">
    <text evidence="2">The sequence shown here is derived from an EMBL/GenBank/DDBJ whole genome shotgun (WGS) entry which is preliminary data.</text>
</comment>
<reference evidence="2 3" key="1">
    <citation type="submission" date="2021-06" db="EMBL/GenBank/DDBJ databases">
        <authorList>
            <person name="Lu T."/>
            <person name="Wang Q."/>
            <person name="Han X."/>
        </authorList>
    </citation>
    <scope>NUCLEOTIDE SEQUENCE [LARGE SCALE GENOMIC DNA]</scope>
    <source>
        <strain evidence="2 3">LAM0050</strain>
    </source>
</reference>
<feature type="chain" id="PRO_5045796579" evidence="1">
    <location>
        <begin position="25"/>
        <end position="110"/>
    </location>
</feature>